<feature type="region of interest" description="Disordered" evidence="1">
    <location>
        <begin position="1"/>
        <end position="31"/>
    </location>
</feature>
<feature type="compositionally biased region" description="Basic and acidic residues" evidence="1">
    <location>
        <begin position="88"/>
        <end position="120"/>
    </location>
</feature>
<dbReference type="Proteomes" id="UP000298138">
    <property type="component" value="Unassembled WGS sequence"/>
</dbReference>
<name>A0A4S2MWB5_9PEZI</name>
<gene>
    <name evidence="2" type="ORF">EX30DRAFT_341174</name>
</gene>
<dbReference type="AlphaFoldDB" id="A0A4S2MWB5"/>
<keyword evidence="3" id="KW-1185">Reference proteome</keyword>
<accession>A0A4S2MWB5</accession>
<feature type="region of interest" description="Disordered" evidence="1">
    <location>
        <begin position="87"/>
        <end position="151"/>
    </location>
</feature>
<organism evidence="2 3">
    <name type="scientific">Ascodesmis nigricans</name>
    <dbReference type="NCBI Taxonomy" id="341454"/>
    <lineage>
        <taxon>Eukaryota</taxon>
        <taxon>Fungi</taxon>
        <taxon>Dikarya</taxon>
        <taxon>Ascomycota</taxon>
        <taxon>Pezizomycotina</taxon>
        <taxon>Pezizomycetes</taxon>
        <taxon>Pezizales</taxon>
        <taxon>Ascodesmidaceae</taxon>
        <taxon>Ascodesmis</taxon>
    </lineage>
</organism>
<evidence type="ECO:0000256" key="1">
    <source>
        <dbReference type="SAM" id="MobiDB-lite"/>
    </source>
</evidence>
<evidence type="ECO:0000313" key="3">
    <source>
        <dbReference type="Proteomes" id="UP000298138"/>
    </source>
</evidence>
<evidence type="ECO:0000313" key="2">
    <source>
        <dbReference type="EMBL" id="TGZ80844.1"/>
    </source>
</evidence>
<dbReference type="InParanoid" id="A0A4S2MWB5"/>
<proteinExistence type="predicted"/>
<reference evidence="2 3" key="1">
    <citation type="submission" date="2019-04" db="EMBL/GenBank/DDBJ databases">
        <title>Comparative genomics and transcriptomics to analyze fruiting body development in filamentous ascomycetes.</title>
        <authorList>
            <consortium name="DOE Joint Genome Institute"/>
            <person name="Lutkenhaus R."/>
            <person name="Traeger S."/>
            <person name="Breuer J."/>
            <person name="Kuo A."/>
            <person name="Lipzen A."/>
            <person name="Pangilinan J."/>
            <person name="Dilworth D."/>
            <person name="Sandor L."/>
            <person name="Poggeler S."/>
            <person name="Barry K."/>
            <person name="Grigoriev I.V."/>
            <person name="Nowrousian M."/>
        </authorList>
    </citation>
    <scope>NUCLEOTIDE SEQUENCE [LARGE SCALE GENOMIC DNA]</scope>
    <source>
        <strain evidence="2 3">CBS 389.68</strain>
    </source>
</reference>
<protein>
    <submittedName>
        <fullName evidence="2">Uncharacterized protein</fullName>
    </submittedName>
</protein>
<sequence>MQKDHHPQLTATGGNGEDESLKTNIDDQLTLSPTRLTSIETIGGAYWRLTSCPAPPSSPASQASEEASYSHNYENWRVIHTEFTLYGGHEEHDSGGKNMEGERSGMGRERNVVRDIDGRGLESTSMPHQQRDLMNSKWVKKNYEQGNSRRG</sequence>
<dbReference type="EMBL" id="ML220122">
    <property type="protein sequence ID" value="TGZ80844.1"/>
    <property type="molecule type" value="Genomic_DNA"/>
</dbReference>